<sequence>MCWSERDRGWFFQPGEEERLEAGPAEAAIPRPCLPHIPRMPQWEMGCGFPSLVLLFGWNFRKKIRKLRKQAVFGQRLDETVAYEQKFGPHLVPILVEKCAEFIREHGLNEEGIFRLPGQDNLVKQLRDAFDAGERPSFDRDTDVHTVASLLKLYLRDLPEPVVPWSQYEGFLLCGRLMNTDEAKAQQELMKQLSILPRENYSLLSYVCRFLHEIQLNCAVNKMSVDNLATVIGVNLIRSKVEDPAVIMRGTPQIQRVMTMMIRDHEVLFPKSKDAPLSPPAPKNDPKKPPVARSSVGWDASEDVPISRTNSFSNTTSDLEATSPTGQQPSDVCLEDSSKTPREKPGDWKLQSRKRTQTLPNRKCFLTASFQSANSSKMEIFKNEFWSPSSEVKAGDGHRRTMSQGVPNLSDSQRTSTYDNIPTLPGSPGNEAGALSSGASDSKRDTLSNPNSETRPGTKNSGEEELKSLQKMVQELQKEIETQKQMYEEQIKNLEKENYDVWAKVVRLNEELEKEKKKSAALEISLRNVERSREDVERRNKTLEEEVKEFVKSMEPKVDA</sequence>
<evidence type="ECO:0000256" key="3">
    <source>
        <dbReference type="ARBA" id="ARBA00023054"/>
    </source>
</evidence>
<feature type="compositionally biased region" description="Polar residues" evidence="4">
    <location>
        <begin position="402"/>
        <end position="420"/>
    </location>
</feature>
<dbReference type="GO" id="GO:0006911">
    <property type="term" value="P:phagocytosis, engulfment"/>
    <property type="evidence" value="ECO:0007669"/>
    <property type="project" value="TreeGrafter"/>
</dbReference>
<evidence type="ECO:0000256" key="1">
    <source>
        <dbReference type="ARBA" id="ARBA00022468"/>
    </source>
</evidence>
<dbReference type="FunFam" id="1.10.555.10:FF:000015">
    <property type="entry name" value="rho GTPase-activating protein 25 isoform X1"/>
    <property type="match status" value="1"/>
</dbReference>
<dbReference type="GO" id="GO:0007015">
    <property type="term" value="P:actin filament organization"/>
    <property type="evidence" value="ECO:0007669"/>
    <property type="project" value="TreeGrafter"/>
</dbReference>
<proteinExistence type="predicted"/>
<dbReference type="SUPFAM" id="SSF48350">
    <property type="entry name" value="GTPase activation domain, GAP"/>
    <property type="match status" value="1"/>
</dbReference>
<dbReference type="PANTHER" id="PTHR15228">
    <property type="entry name" value="SPERMATHECAL PHYSIOLOGY VARIANT"/>
    <property type="match status" value="1"/>
</dbReference>
<feature type="region of interest" description="Disordered" evidence="4">
    <location>
        <begin position="382"/>
        <end position="465"/>
    </location>
</feature>
<evidence type="ECO:0000256" key="2">
    <source>
        <dbReference type="ARBA" id="ARBA00022553"/>
    </source>
</evidence>
<evidence type="ECO:0000259" key="5">
    <source>
        <dbReference type="PROSITE" id="PS50238"/>
    </source>
</evidence>
<dbReference type="Pfam" id="PF00620">
    <property type="entry name" value="RhoGAP"/>
    <property type="match status" value="1"/>
</dbReference>
<dbReference type="InterPro" id="IPR008936">
    <property type="entry name" value="Rho_GTPase_activation_prot"/>
</dbReference>
<gene>
    <name evidence="7" type="primary">ARHGAP25</name>
</gene>
<feature type="domain" description="Rho-GAP" evidence="5">
    <location>
        <begin position="75"/>
        <end position="269"/>
    </location>
</feature>
<dbReference type="CTD" id="9938"/>
<evidence type="ECO:0000313" key="6">
    <source>
        <dbReference type="Proteomes" id="UP000504628"/>
    </source>
</evidence>
<dbReference type="PANTHER" id="PTHR15228:SF20">
    <property type="entry name" value="RHO GTPASE-ACTIVATING PROTEIN 25"/>
    <property type="match status" value="1"/>
</dbReference>
<dbReference type="GO" id="GO:0051058">
    <property type="term" value="P:negative regulation of small GTPase mediated signal transduction"/>
    <property type="evidence" value="ECO:0007669"/>
    <property type="project" value="TreeGrafter"/>
</dbReference>
<reference evidence="7" key="1">
    <citation type="submission" date="2025-08" db="UniProtKB">
        <authorList>
            <consortium name="RefSeq"/>
        </authorList>
    </citation>
    <scope>IDENTIFICATION</scope>
    <source>
        <tissue evidence="7">Muscle</tissue>
    </source>
</reference>
<keyword evidence="2" id="KW-0597">Phosphoprotein</keyword>
<keyword evidence="6" id="KW-1185">Reference proteome</keyword>
<dbReference type="RefSeq" id="XP_035884032.1">
    <property type="nucleotide sequence ID" value="XM_036028139.1"/>
</dbReference>
<feature type="compositionally biased region" description="Polar residues" evidence="4">
    <location>
        <begin position="307"/>
        <end position="330"/>
    </location>
</feature>
<dbReference type="GO" id="GO:0007165">
    <property type="term" value="P:signal transduction"/>
    <property type="evidence" value="ECO:0007669"/>
    <property type="project" value="InterPro"/>
</dbReference>
<dbReference type="CDD" id="cd04390">
    <property type="entry name" value="RhoGAP_ARHGAP22_24_25"/>
    <property type="match status" value="1"/>
</dbReference>
<feature type="region of interest" description="Disordered" evidence="4">
    <location>
        <begin position="271"/>
        <end position="356"/>
    </location>
</feature>
<evidence type="ECO:0000313" key="7">
    <source>
        <dbReference type="RefSeq" id="XP_035884032.1"/>
    </source>
</evidence>
<dbReference type="InterPro" id="IPR051025">
    <property type="entry name" value="RhoGAP"/>
</dbReference>
<evidence type="ECO:0000256" key="4">
    <source>
        <dbReference type="SAM" id="MobiDB-lite"/>
    </source>
</evidence>
<dbReference type="InterPro" id="IPR000198">
    <property type="entry name" value="RhoGAP_dom"/>
</dbReference>
<accession>A0A7E6DYS1</accession>
<dbReference type="Proteomes" id="UP000504628">
    <property type="component" value="Chromosome 6"/>
</dbReference>
<name>A0A7E6DYS1_9CHIR</name>
<dbReference type="Gene3D" id="1.10.555.10">
    <property type="entry name" value="Rho GTPase activation protein"/>
    <property type="match status" value="1"/>
</dbReference>
<dbReference type="GO" id="GO:0001891">
    <property type="term" value="C:phagocytic cup"/>
    <property type="evidence" value="ECO:0007669"/>
    <property type="project" value="TreeGrafter"/>
</dbReference>
<dbReference type="GO" id="GO:0005096">
    <property type="term" value="F:GTPase activator activity"/>
    <property type="evidence" value="ECO:0007669"/>
    <property type="project" value="UniProtKB-KW"/>
</dbReference>
<dbReference type="SMART" id="SM00324">
    <property type="entry name" value="RhoGAP"/>
    <property type="match status" value="1"/>
</dbReference>
<feature type="compositionally biased region" description="Basic and acidic residues" evidence="4">
    <location>
        <begin position="336"/>
        <end position="347"/>
    </location>
</feature>
<keyword evidence="3" id="KW-0175">Coiled coil</keyword>
<dbReference type="PROSITE" id="PS50238">
    <property type="entry name" value="RHOGAP"/>
    <property type="match status" value="1"/>
</dbReference>
<feature type="compositionally biased region" description="Polar residues" evidence="4">
    <location>
        <begin position="447"/>
        <end position="460"/>
    </location>
</feature>
<dbReference type="AlphaFoldDB" id="A0A7E6DYS1"/>
<keyword evidence="1" id="KW-0343">GTPase activation</keyword>
<organism evidence="6 7">
    <name type="scientific">Phyllostomus discolor</name>
    <name type="common">pale spear-nosed bat</name>
    <dbReference type="NCBI Taxonomy" id="89673"/>
    <lineage>
        <taxon>Eukaryota</taxon>
        <taxon>Metazoa</taxon>
        <taxon>Chordata</taxon>
        <taxon>Craniata</taxon>
        <taxon>Vertebrata</taxon>
        <taxon>Euteleostomi</taxon>
        <taxon>Mammalia</taxon>
        <taxon>Eutheria</taxon>
        <taxon>Laurasiatheria</taxon>
        <taxon>Chiroptera</taxon>
        <taxon>Yangochiroptera</taxon>
        <taxon>Phyllostomidae</taxon>
        <taxon>Phyllostominae</taxon>
        <taxon>Phyllostomus</taxon>
    </lineage>
</organism>
<dbReference type="GeneID" id="114500568"/>
<protein>
    <submittedName>
        <fullName evidence="7">Rho GTPase-activating protein 25 isoform X4</fullName>
    </submittedName>
</protein>